<proteinExistence type="predicted"/>
<keyword evidence="2" id="KW-1185">Reference proteome</keyword>
<dbReference type="Proteomes" id="UP001143543">
    <property type="component" value="Unassembled WGS sequence"/>
</dbReference>
<gene>
    <name evidence="1" type="ORF">Y10_04890</name>
</gene>
<accession>A0ABQ5MFD6</accession>
<comment type="caution">
    <text evidence="1">The sequence shown here is derived from an EMBL/GenBank/DDBJ whole genome shotgun (WGS) entry which is preliminary data.</text>
</comment>
<reference evidence="1" key="1">
    <citation type="submission" date="2022-07" db="EMBL/GenBank/DDBJ databases">
        <title>Taxonomy of Novel Oxalotrophic and Methylotrophic Bacteria.</title>
        <authorList>
            <person name="Sahin N."/>
            <person name="Tani A."/>
        </authorList>
    </citation>
    <scope>NUCLEOTIDE SEQUENCE</scope>
    <source>
        <strain evidence="1">Y10</strain>
    </source>
</reference>
<protein>
    <recommendedName>
        <fullName evidence="3">Outer membrane protein beta-barrel domain-containing protein</fullName>
    </recommendedName>
</protein>
<evidence type="ECO:0008006" key="3">
    <source>
        <dbReference type="Google" id="ProtNLM"/>
    </source>
</evidence>
<name>A0ABQ5MFD6_9FLAO</name>
<evidence type="ECO:0000313" key="1">
    <source>
        <dbReference type="EMBL" id="GLB48121.1"/>
    </source>
</evidence>
<organism evidence="1 2">
    <name type="scientific">Neptunitalea lumnitzerae</name>
    <dbReference type="NCBI Taxonomy" id="2965509"/>
    <lineage>
        <taxon>Bacteria</taxon>
        <taxon>Pseudomonadati</taxon>
        <taxon>Bacteroidota</taxon>
        <taxon>Flavobacteriia</taxon>
        <taxon>Flavobacteriales</taxon>
        <taxon>Flavobacteriaceae</taxon>
        <taxon>Neptunitalea</taxon>
    </lineage>
</organism>
<dbReference type="EMBL" id="BRVO01000001">
    <property type="protein sequence ID" value="GLB48121.1"/>
    <property type="molecule type" value="Genomic_DNA"/>
</dbReference>
<sequence length="161" mass="17360">MFGQKSKLSKFAPENSTAAVMPGGNGYSKFQYESVEIGAQFGLPLDVYDYALGGDVKLNFSIGEEMLLTADLQYTNFSQKNGSDGSFLPIRLGAKHFFLDDFYGGAQLGSVIAFSGGEGAQLAYGLGAGVRVDEFDISINYDNFTGFTGSQLAFRFAYVIK</sequence>
<evidence type="ECO:0000313" key="2">
    <source>
        <dbReference type="Proteomes" id="UP001143543"/>
    </source>
</evidence>